<dbReference type="AlphaFoldDB" id="A0A1M2W3N6"/>
<accession>A0A1M2W3N6</accession>
<dbReference type="EMBL" id="MNAD01000287">
    <property type="protein sequence ID" value="OJT14461.1"/>
    <property type="molecule type" value="Genomic_DNA"/>
</dbReference>
<dbReference type="Gene3D" id="3.20.20.150">
    <property type="entry name" value="Divalent-metal-dependent TIM barrel enzymes"/>
    <property type="match status" value="2"/>
</dbReference>
<dbReference type="PANTHER" id="PTHR12110:SF56">
    <property type="entry name" value="DEHYDRATASE, PUTATIVE (AFU_ORTHOLOGUE AFUA_6G08740)-RELATED"/>
    <property type="match status" value="1"/>
</dbReference>
<dbReference type="InterPro" id="IPR050312">
    <property type="entry name" value="IolE/XylAMocC-like"/>
</dbReference>
<dbReference type="OrthoDB" id="5360893at2759"/>
<organism evidence="1 2">
    <name type="scientific">Trametes pubescens</name>
    <name type="common">White-rot fungus</name>
    <dbReference type="NCBI Taxonomy" id="154538"/>
    <lineage>
        <taxon>Eukaryota</taxon>
        <taxon>Fungi</taxon>
        <taxon>Dikarya</taxon>
        <taxon>Basidiomycota</taxon>
        <taxon>Agaricomycotina</taxon>
        <taxon>Agaricomycetes</taxon>
        <taxon>Polyporales</taxon>
        <taxon>Polyporaceae</taxon>
        <taxon>Trametes</taxon>
    </lineage>
</organism>
<comment type="caution">
    <text evidence="1">The sequence shown here is derived from an EMBL/GenBank/DDBJ whole genome shotgun (WGS) entry which is preliminary data.</text>
</comment>
<dbReference type="Proteomes" id="UP000184267">
    <property type="component" value="Unassembled WGS sequence"/>
</dbReference>
<evidence type="ECO:0000313" key="1">
    <source>
        <dbReference type="EMBL" id="OJT14461.1"/>
    </source>
</evidence>
<proteinExistence type="predicted"/>
<dbReference type="OMA" id="LLATHNM"/>
<dbReference type="PANTHER" id="PTHR12110">
    <property type="entry name" value="HYDROXYPYRUVATE ISOMERASE"/>
    <property type="match status" value="1"/>
</dbReference>
<keyword evidence="2" id="KW-1185">Reference proteome</keyword>
<evidence type="ECO:0000313" key="2">
    <source>
        <dbReference type="Proteomes" id="UP000184267"/>
    </source>
</evidence>
<gene>
    <name evidence="1" type="ORF">TRAPUB_8987</name>
</gene>
<dbReference type="SUPFAM" id="SSF51658">
    <property type="entry name" value="Xylose isomerase-like"/>
    <property type="match status" value="1"/>
</dbReference>
<dbReference type="STRING" id="154538.A0A1M2W3N6"/>
<evidence type="ECO:0008006" key="3">
    <source>
        <dbReference type="Google" id="ProtNLM"/>
    </source>
</evidence>
<reference evidence="1 2" key="1">
    <citation type="submission" date="2016-10" db="EMBL/GenBank/DDBJ databases">
        <title>Genome sequence of the basidiomycete white-rot fungus Trametes pubescens.</title>
        <authorList>
            <person name="Makela M.R."/>
            <person name="Granchi Z."/>
            <person name="Peng M."/>
            <person name="De Vries R.P."/>
            <person name="Grigoriev I."/>
            <person name="Riley R."/>
            <person name="Hilden K."/>
        </authorList>
    </citation>
    <scope>NUCLEOTIDE SEQUENCE [LARGE SCALE GENOMIC DNA]</scope>
    <source>
        <strain evidence="1 2">FBCC735</strain>
    </source>
</reference>
<protein>
    <recommendedName>
        <fullName evidence="3">Xylose isomerase-like TIM barrel domain-containing protein</fullName>
    </recommendedName>
</protein>
<sequence length="309" mass="34103">MPHITTSLAYSTDSAGMHPSHTLPIKLRAIAAAGFRQAELGFPDLEAYAEQEFSGYRKLDNHGNGDLDKLLQAAGKIHELCEELGLSILAIHPFSQFEGYEDVQKRAIGFERAVAWFKVLKEHMGAYLGCLQAGRQAKLRSLSGHVPDMRYAIRQKITHLHLCSDNLPHAIARAYADPTVANGLLQHSPEGSAILHLASSLKALATTLPPEKIFYLQISDGSRRVTPEALSKSAEEQGISPLYAWSNAWRPVPNMDTVCPRGGGMTWGGYLPVLDVCEAVLRTGWRGPWSYEASMYYGLSRCMLTERLI</sequence>
<dbReference type="InterPro" id="IPR036237">
    <property type="entry name" value="Xyl_isomerase-like_sf"/>
</dbReference>
<name>A0A1M2W3N6_TRAPU</name>